<evidence type="ECO:0000313" key="2">
    <source>
        <dbReference type="EMBL" id="EEC48499.1"/>
    </source>
</evidence>
<dbReference type="RefSeq" id="XP_002180308.1">
    <property type="nucleotide sequence ID" value="XM_002180272.1"/>
</dbReference>
<dbReference type="AlphaFoldDB" id="B7FZ95"/>
<dbReference type="HOGENOM" id="CLU_875754_0_0_1"/>
<evidence type="ECO:0000256" key="1">
    <source>
        <dbReference type="SAM" id="Phobius"/>
    </source>
</evidence>
<keyword evidence="1" id="KW-1133">Transmembrane helix</keyword>
<dbReference type="EMBL" id="CM000611">
    <property type="protein sequence ID" value="EEC48499.1"/>
    <property type="molecule type" value="Genomic_DNA"/>
</dbReference>
<organism evidence="2 3">
    <name type="scientific">Phaeodactylum tricornutum (strain CCAP 1055/1)</name>
    <dbReference type="NCBI Taxonomy" id="556484"/>
    <lineage>
        <taxon>Eukaryota</taxon>
        <taxon>Sar</taxon>
        <taxon>Stramenopiles</taxon>
        <taxon>Ochrophyta</taxon>
        <taxon>Bacillariophyta</taxon>
        <taxon>Bacillariophyceae</taxon>
        <taxon>Bacillariophycidae</taxon>
        <taxon>Naviculales</taxon>
        <taxon>Phaeodactylaceae</taxon>
        <taxon>Phaeodactylum</taxon>
    </lineage>
</organism>
<sequence>MINKFVYSLLHAPRSSESSLDRSSLLLPKMAAAPRRSLATLLLFTMKTAAVILLSLVSSVASAPAVVWKSNQRNRSGHHCSHDVHASDVLTKTLNEDGLDSEIQAVVFLLRRSKDGSETLTALASEGFLPAIAVKYDDAHVIHHHVSGIEGSNTIARGASAARPGDVVLQVTLSEFSSKLLSLEAPLEIEVSESGMLSKAAKHSNKRTRLLSEANIFIVDISANTDPAAIDRAVVAAIEHPKIGSVILSAVRSTAEVKMDRDVQARRRMQAMQKAGSSMLASNARRLDQAADGNNNQDLSGVYYVQMTPNILAGIMFFFLFTFTTYIGISCMGMIAGQTVYVSKMPSIGREA</sequence>
<accession>B7FZ95</accession>
<keyword evidence="1" id="KW-0472">Membrane</keyword>
<protein>
    <submittedName>
        <fullName evidence="2">Uncharacterized protein</fullName>
    </submittedName>
</protein>
<feature type="transmembrane region" description="Helical" evidence="1">
    <location>
        <begin position="311"/>
        <end position="335"/>
    </location>
</feature>
<dbReference type="OrthoDB" id="64747at2759"/>
<name>B7FZ95_PHATC</name>
<dbReference type="Proteomes" id="UP000000759">
    <property type="component" value="Chromosome 8"/>
</dbReference>
<evidence type="ECO:0000313" key="3">
    <source>
        <dbReference type="Proteomes" id="UP000000759"/>
    </source>
</evidence>
<dbReference type="eggNOG" id="ENOG502SMTJ">
    <property type="taxonomic scope" value="Eukaryota"/>
</dbReference>
<reference evidence="3" key="2">
    <citation type="submission" date="2008-08" db="EMBL/GenBank/DDBJ databases">
        <authorList>
            <consortium name="Diatom Consortium"/>
            <person name="Grigoriev I."/>
            <person name="Grimwood J."/>
            <person name="Kuo A."/>
            <person name="Otillar R.P."/>
            <person name="Salamov A."/>
            <person name="Detter J.C."/>
            <person name="Lindquist E."/>
            <person name="Shapiro H."/>
            <person name="Lucas S."/>
            <person name="Glavina del Rio T."/>
            <person name="Pitluck S."/>
            <person name="Rokhsar D."/>
            <person name="Bowler C."/>
        </authorList>
    </citation>
    <scope>GENOME REANNOTATION</scope>
    <source>
        <strain evidence="3">CCAP 1055/1</strain>
    </source>
</reference>
<dbReference type="GeneID" id="7201023"/>
<dbReference type="KEGG" id="pti:PHATRDRAFT_45950"/>
<dbReference type="InParanoid" id="B7FZ95"/>
<reference evidence="2 3" key="1">
    <citation type="journal article" date="2008" name="Nature">
        <title>The Phaeodactylum genome reveals the evolutionary history of diatom genomes.</title>
        <authorList>
            <person name="Bowler C."/>
            <person name="Allen A.E."/>
            <person name="Badger J.H."/>
            <person name="Grimwood J."/>
            <person name="Jabbari K."/>
            <person name="Kuo A."/>
            <person name="Maheswari U."/>
            <person name="Martens C."/>
            <person name="Maumus F."/>
            <person name="Otillar R.P."/>
            <person name="Rayko E."/>
            <person name="Salamov A."/>
            <person name="Vandepoele K."/>
            <person name="Beszteri B."/>
            <person name="Gruber A."/>
            <person name="Heijde M."/>
            <person name="Katinka M."/>
            <person name="Mock T."/>
            <person name="Valentin K."/>
            <person name="Verret F."/>
            <person name="Berges J.A."/>
            <person name="Brownlee C."/>
            <person name="Cadoret J.P."/>
            <person name="Chiovitti A."/>
            <person name="Choi C.J."/>
            <person name="Coesel S."/>
            <person name="De Martino A."/>
            <person name="Detter J.C."/>
            <person name="Durkin C."/>
            <person name="Falciatore A."/>
            <person name="Fournet J."/>
            <person name="Haruta M."/>
            <person name="Huysman M.J."/>
            <person name="Jenkins B.D."/>
            <person name="Jiroutova K."/>
            <person name="Jorgensen R.E."/>
            <person name="Joubert Y."/>
            <person name="Kaplan A."/>
            <person name="Kroger N."/>
            <person name="Kroth P.G."/>
            <person name="La Roche J."/>
            <person name="Lindquist E."/>
            <person name="Lommer M."/>
            <person name="Martin-Jezequel V."/>
            <person name="Lopez P.J."/>
            <person name="Lucas S."/>
            <person name="Mangogna M."/>
            <person name="McGinnis K."/>
            <person name="Medlin L.K."/>
            <person name="Montsant A."/>
            <person name="Oudot-Le Secq M.P."/>
            <person name="Napoli C."/>
            <person name="Obornik M."/>
            <person name="Parker M.S."/>
            <person name="Petit J.L."/>
            <person name="Porcel B.M."/>
            <person name="Poulsen N."/>
            <person name="Robison M."/>
            <person name="Rychlewski L."/>
            <person name="Rynearson T.A."/>
            <person name="Schmutz J."/>
            <person name="Shapiro H."/>
            <person name="Siaut M."/>
            <person name="Stanley M."/>
            <person name="Sussman M.R."/>
            <person name="Taylor A.R."/>
            <person name="Vardi A."/>
            <person name="von Dassow P."/>
            <person name="Vyverman W."/>
            <person name="Willis A."/>
            <person name="Wyrwicz L.S."/>
            <person name="Rokhsar D.S."/>
            <person name="Weissenbach J."/>
            <person name="Armbrust E.V."/>
            <person name="Green B.R."/>
            <person name="Van de Peer Y."/>
            <person name="Grigoriev I.V."/>
        </authorList>
    </citation>
    <scope>NUCLEOTIDE SEQUENCE [LARGE SCALE GENOMIC DNA]</scope>
    <source>
        <strain evidence="2 3">CCAP 1055/1</strain>
    </source>
</reference>
<keyword evidence="3" id="KW-1185">Reference proteome</keyword>
<dbReference type="PaxDb" id="2850-Phatr45950"/>
<keyword evidence="1" id="KW-0812">Transmembrane</keyword>
<gene>
    <name evidence="2" type="ORF">PHATRDRAFT_45950</name>
</gene>
<proteinExistence type="predicted"/>